<organism evidence="10 11">
    <name type="scientific">Ligilactobacillus salivarius</name>
    <dbReference type="NCBI Taxonomy" id="1624"/>
    <lineage>
        <taxon>Bacteria</taxon>
        <taxon>Bacillati</taxon>
        <taxon>Bacillota</taxon>
        <taxon>Bacilli</taxon>
        <taxon>Lactobacillales</taxon>
        <taxon>Lactobacillaceae</taxon>
        <taxon>Ligilactobacillus</taxon>
    </lineage>
</organism>
<dbReference type="SUPFAM" id="SSF52540">
    <property type="entry name" value="P-loop containing nucleoside triphosphate hydrolases"/>
    <property type="match status" value="1"/>
</dbReference>
<evidence type="ECO:0000256" key="7">
    <source>
        <dbReference type="SAM" id="Phobius"/>
    </source>
</evidence>
<keyword evidence="4 7" id="KW-0812">Transmembrane</keyword>
<dbReference type="Proteomes" id="UP000094723">
    <property type="component" value="Plasmid pLS_1"/>
</dbReference>
<dbReference type="InterPro" id="IPR027417">
    <property type="entry name" value="P-loop_NTPase"/>
</dbReference>
<geneLocation type="plasmid" evidence="11">
    <name>pls_1 sequence</name>
</geneLocation>
<dbReference type="Proteomes" id="UP000094723">
    <property type="component" value="Plasmid pLS_2"/>
</dbReference>
<evidence type="ECO:0000313" key="11">
    <source>
        <dbReference type="Proteomes" id="UP000094723"/>
    </source>
</evidence>
<evidence type="ECO:0000256" key="3">
    <source>
        <dbReference type="ARBA" id="ARBA00022475"/>
    </source>
</evidence>
<feature type="domain" description="TraD/TraG TraM recognition site" evidence="8">
    <location>
        <begin position="656"/>
        <end position="775"/>
    </location>
</feature>
<keyword evidence="10" id="KW-0614">Plasmid</keyword>
<dbReference type="EMBL" id="CP017109">
    <property type="protein sequence ID" value="AOO74551.1"/>
    <property type="molecule type" value="Genomic_DNA"/>
</dbReference>
<dbReference type="InterPro" id="IPR003688">
    <property type="entry name" value="TraG/VirD4"/>
</dbReference>
<sequence>MRFGKNYDKERANKVDNRTHIVGNPVTLFVLWLIWSYFVSWISAYFTIGFSTLLAWLNSPNSQQALHDGQLVNFDPVIEVWKNMTNFGNYQLAIATNKLLFWGLTIIFSLVMIPVFGKLYYKHRSTNFNQYGNDRFATVAEILRQYPQIPDKGYEFSGTGGIPVMHIKPTNPTFIRMHPILFFKYWLLPIIPWTIAKIPLFSINQKDWLQTFEPAKGFYSIDSTKTSSMIIGISRSGKGETLVMPLIDILSRAKNKVSMVVNDLKGELNRMSYYTLKERGYDVKVINLDELNFSDSYNPLEIIINYAREGYYDKAQKAANVFSSSIYTDPNAKDKFWQNSSINLLNALILAVLDYADRNNRWDQVTMDNVLHMMTDLGGKEVIVDQDNNIVSNPQRGQQVSIKSKLTVYFSKLRDLNDVEYSEFRQMALDSFAQSKFAGEETSGNIYSSAMEGIKLYQQSDIAKMTSLNSLNLESIGFPRVFKAKFSDKFKFSTAIISFSNDKSVIEEKTVIVDELGNISCPIKSKLPDSFEIKISFAFRKNKAELKDKYVVIKAKKIYRKKAIGKGSYVLDPYTKKPILKNVRLKVIKLALGKEGKEKSKVLESSLAYSEKPVALFFVTPPNNPAYNQLATFAIDQVFNVNYELASANEGETVIPIHYILDEFGNLNTIPNLDTKVTMGLGSRIHFHFVVQNLEQLELHYSKQQAATIQSNCANLLYILTNSETTAKFISNQIGKRTVEVNTKNGKALNPHAVNYSGSLVGQDLLSPTELTRLMGGEMVVLRSVYRQDTKGRSVSAYPIFDHAATKMPYRYTFLNQEFNSSTKLSDVAIKSRHRSLDLKSQRINYDTAYTEIIKMIGENLRTESATGQVAIQEILSNRIFSDTELENQVLISKVTHYLYSLASRIAPQKIESFKDVNFFWKRNNSWNAIKGILEDDIAFESFKNFVTNTKKEVR</sequence>
<feature type="transmembrane region" description="Helical" evidence="7">
    <location>
        <begin position="21"/>
        <end position="48"/>
    </location>
</feature>
<dbReference type="PANTHER" id="PTHR37937">
    <property type="entry name" value="CONJUGATIVE TRANSFER: DNA TRANSPORT"/>
    <property type="match status" value="1"/>
</dbReference>
<protein>
    <submittedName>
        <fullName evidence="10">Conjugal transfer protein</fullName>
    </submittedName>
</protein>
<evidence type="ECO:0000256" key="2">
    <source>
        <dbReference type="ARBA" id="ARBA00008806"/>
    </source>
</evidence>
<geneLocation type="plasmid" evidence="9">
    <name>pLS_1</name>
</geneLocation>
<dbReference type="GO" id="GO:0005886">
    <property type="term" value="C:plasma membrane"/>
    <property type="evidence" value="ECO:0007669"/>
    <property type="project" value="UniProtKB-SubCell"/>
</dbReference>
<geneLocation type="plasmid" evidence="10">
    <name>pLS_2</name>
</geneLocation>
<keyword evidence="6 7" id="KW-0472">Membrane</keyword>
<evidence type="ECO:0000256" key="4">
    <source>
        <dbReference type="ARBA" id="ARBA00022692"/>
    </source>
</evidence>
<evidence type="ECO:0000256" key="1">
    <source>
        <dbReference type="ARBA" id="ARBA00004651"/>
    </source>
</evidence>
<accession>A0A1D7TUA6</accession>
<evidence type="ECO:0000259" key="8">
    <source>
        <dbReference type="Pfam" id="PF12696"/>
    </source>
</evidence>
<dbReference type="Gene3D" id="3.40.50.300">
    <property type="entry name" value="P-loop containing nucleotide triphosphate hydrolases"/>
    <property type="match status" value="1"/>
</dbReference>
<evidence type="ECO:0000313" key="10">
    <source>
        <dbReference type="EMBL" id="AOO74551.1"/>
    </source>
</evidence>
<dbReference type="NCBIfam" id="NF045973">
    <property type="entry name" value="conju_CD1115"/>
    <property type="match status" value="1"/>
</dbReference>
<dbReference type="Pfam" id="PF12696">
    <property type="entry name" value="TraG-D_C"/>
    <property type="match status" value="1"/>
</dbReference>
<evidence type="ECO:0000256" key="5">
    <source>
        <dbReference type="ARBA" id="ARBA00022989"/>
    </source>
</evidence>
<dbReference type="Pfam" id="PF02534">
    <property type="entry name" value="T4SS-DNA_transf"/>
    <property type="match status" value="1"/>
</dbReference>
<dbReference type="CDD" id="cd01127">
    <property type="entry name" value="TrwB_TraG_TraD_VirD4"/>
    <property type="match status" value="2"/>
</dbReference>
<gene>
    <name evidence="9" type="ORF">BHF65_09575</name>
    <name evidence="10" type="ORF">BHF65_09745</name>
</gene>
<dbReference type="InterPro" id="IPR032689">
    <property type="entry name" value="TraG-D_C"/>
</dbReference>
<comment type="subcellular location">
    <subcellularLocation>
        <location evidence="1">Cell membrane</location>
        <topology evidence="1">Multi-pass membrane protein</topology>
    </subcellularLocation>
</comment>
<dbReference type="EMBL" id="CP017108">
    <property type="protein sequence ID" value="AOO74509.1"/>
    <property type="molecule type" value="Genomic_DNA"/>
</dbReference>
<name>A0A1D7TUA6_9LACO</name>
<evidence type="ECO:0000313" key="9">
    <source>
        <dbReference type="EMBL" id="AOO74509.1"/>
    </source>
</evidence>
<feature type="transmembrane region" description="Helical" evidence="7">
    <location>
        <begin position="185"/>
        <end position="203"/>
    </location>
</feature>
<dbReference type="InterPro" id="IPR051539">
    <property type="entry name" value="T4SS-coupling_protein"/>
</dbReference>
<geneLocation type="plasmid" evidence="11">
    <name>pls_2 sequence</name>
</geneLocation>
<comment type="similarity">
    <text evidence="2">Belongs to the VirD4/TraG family.</text>
</comment>
<feature type="transmembrane region" description="Helical" evidence="7">
    <location>
        <begin position="99"/>
        <end position="121"/>
    </location>
</feature>
<keyword evidence="5 7" id="KW-1133">Transmembrane helix</keyword>
<reference evidence="10 11" key="1">
    <citation type="submission" date="2016-09" db="EMBL/GenBank/DDBJ databases">
        <title>Complete Genome Sequence of Lactobacillus salivarius Jin.</title>
        <authorList>
            <person name="Jin N."/>
            <person name="Li C."/>
            <person name="Wang M."/>
            <person name="Ren D."/>
            <person name="Di Y."/>
            <person name="Pan R."/>
            <person name="Du S."/>
            <person name="Lu H."/>
            <person name="Li X."/>
            <person name="Tian M."/>
        </authorList>
    </citation>
    <scope>NUCLEOTIDE SEQUENCE [LARGE SCALE GENOMIC DNA]</scope>
    <source>
        <strain evidence="10 11">CICC 23174</strain>
        <plasmid evidence="9">pLS_1</plasmid>
        <plasmid evidence="11">pls_1 sequence</plasmid>
        <plasmid evidence="10">pLS_2</plasmid>
        <plasmid evidence="11">pls_2 sequence</plasmid>
    </source>
</reference>
<keyword evidence="3" id="KW-1003">Cell membrane</keyword>
<proteinExistence type="inferred from homology"/>
<dbReference type="PANTHER" id="PTHR37937:SF1">
    <property type="entry name" value="CONJUGATIVE TRANSFER: DNA TRANSPORT"/>
    <property type="match status" value="1"/>
</dbReference>
<dbReference type="AlphaFoldDB" id="A0A1D7TUA6"/>
<evidence type="ECO:0000256" key="6">
    <source>
        <dbReference type="ARBA" id="ARBA00023136"/>
    </source>
</evidence>
<dbReference type="RefSeq" id="WP_069469627.1">
    <property type="nucleotide sequence ID" value="NZ_CP017108.1"/>
</dbReference>